<name>A0A6J7FD64_9ZZZZ</name>
<dbReference type="EMBL" id="CAFBMB010000028">
    <property type="protein sequence ID" value="CAB4893327.1"/>
    <property type="molecule type" value="Genomic_DNA"/>
</dbReference>
<feature type="transmembrane region" description="Helical" evidence="1">
    <location>
        <begin position="40"/>
        <end position="65"/>
    </location>
</feature>
<sequence>MRAAWVFAIVGFVTTPLLLFFEVTSLFLVAMILYESSNPVIVKVLFVIGVIGIAALALLLPLFAVFSEKAIGARVIAAISIAGWLVAQLYYLGMATGLCSFQGCFPA</sequence>
<feature type="transmembrane region" description="Helical" evidence="1">
    <location>
        <begin position="6"/>
        <end position="33"/>
    </location>
</feature>
<protein>
    <submittedName>
        <fullName evidence="2">Unannotated protein</fullName>
    </submittedName>
</protein>
<evidence type="ECO:0000256" key="1">
    <source>
        <dbReference type="SAM" id="Phobius"/>
    </source>
</evidence>
<dbReference type="AlphaFoldDB" id="A0A6J7FD64"/>
<feature type="transmembrane region" description="Helical" evidence="1">
    <location>
        <begin position="71"/>
        <end position="92"/>
    </location>
</feature>
<proteinExistence type="predicted"/>
<gene>
    <name evidence="2" type="ORF">UFOPK3516_00539</name>
</gene>
<keyword evidence="1" id="KW-0812">Transmembrane</keyword>
<keyword evidence="1" id="KW-0472">Membrane</keyword>
<organism evidence="2">
    <name type="scientific">freshwater metagenome</name>
    <dbReference type="NCBI Taxonomy" id="449393"/>
    <lineage>
        <taxon>unclassified sequences</taxon>
        <taxon>metagenomes</taxon>
        <taxon>ecological metagenomes</taxon>
    </lineage>
</organism>
<reference evidence="2" key="1">
    <citation type="submission" date="2020-05" db="EMBL/GenBank/DDBJ databases">
        <authorList>
            <person name="Chiriac C."/>
            <person name="Salcher M."/>
            <person name="Ghai R."/>
            <person name="Kavagutti S V."/>
        </authorList>
    </citation>
    <scope>NUCLEOTIDE SEQUENCE</scope>
</reference>
<evidence type="ECO:0000313" key="2">
    <source>
        <dbReference type="EMBL" id="CAB4893327.1"/>
    </source>
</evidence>
<keyword evidence="1" id="KW-1133">Transmembrane helix</keyword>
<accession>A0A6J7FD64</accession>